<gene>
    <name evidence="2" type="ORF">CVIRNUC_008683</name>
</gene>
<evidence type="ECO:0000256" key="1">
    <source>
        <dbReference type="SAM" id="MobiDB-lite"/>
    </source>
</evidence>
<protein>
    <submittedName>
        <fullName evidence="2">Uncharacterized protein</fullName>
    </submittedName>
</protein>
<dbReference type="Proteomes" id="UP001314263">
    <property type="component" value="Unassembled WGS sequence"/>
</dbReference>
<dbReference type="SUPFAM" id="SSF54626">
    <property type="entry name" value="Chalcone isomerase"/>
    <property type="match status" value="1"/>
</dbReference>
<feature type="compositionally biased region" description="Basic and acidic residues" evidence="1">
    <location>
        <begin position="74"/>
        <end position="86"/>
    </location>
</feature>
<dbReference type="AlphaFoldDB" id="A0AAV1IDP8"/>
<dbReference type="GO" id="GO:0016872">
    <property type="term" value="F:intramolecular lyase activity"/>
    <property type="evidence" value="ECO:0007669"/>
    <property type="project" value="InterPro"/>
</dbReference>
<feature type="region of interest" description="Disordered" evidence="1">
    <location>
        <begin position="46"/>
        <end position="86"/>
    </location>
</feature>
<comment type="caution">
    <text evidence="2">The sequence shown here is derived from an EMBL/GenBank/DDBJ whole genome shotgun (WGS) entry which is preliminary data.</text>
</comment>
<evidence type="ECO:0000313" key="3">
    <source>
        <dbReference type="Proteomes" id="UP001314263"/>
    </source>
</evidence>
<evidence type="ECO:0000313" key="2">
    <source>
        <dbReference type="EMBL" id="CAK0785474.1"/>
    </source>
</evidence>
<name>A0AAV1IDP8_9CHLO</name>
<reference evidence="2 3" key="1">
    <citation type="submission" date="2023-10" db="EMBL/GenBank/DDBJ databases">
        <authorList>
            <person name="Maclean D."/>
            <person name="Macfadyen A."/>
        </authorList>
    </citation>
    <scope>NUCLEOTIDE SEQUENCE [LARGE SCALE GENOMIC DNA]</scope>
</reference>
<keyword evidence="3" id="KW-1185">Reference proteome</keyword>
<dbReference type="EMBL" id="CAUYUE010000012">
    <property type="protein sequence ID" value="CAK0785474.1"/>
    <property type="molecule type" value="Genomic_DNA"/>
</dbReference>
<sequence>MSFEEVHPWHIYAQRILHSAACSTSSVGHLLQQAGMACGRPGAPFAAISSGSEEPKKRKKKKRQAPAAADEQEDGRPAPEAKAEEKVMARERLRRRRGLGYILRKLQKKRVRVNGKRTNLLKLAQQVVRNRKVKEVAGDEPQNRDMLHREIIEAIPGQDLRPGAFKMQLRAGEEAGLPLDLLARGMTFSPSPRFGSLFGGRRDLTFGIYGRADAARDLLQEKWSGLPLEYVIGDSEFYEDVLDNADKLELTVMALPVRPMPLAALRESLIQRLAPRLGEVRMHSLKETEEDSPEAIDLSEKATSSEDWQQLQSLASTFSDERLRGTKVCDREGNLKPDTHFIFSTLPDSSLVAEVITPGNLRDRVTFSVGPWQSRALTRAVFGLFLGKAPLDAQARVHAGQTLVYLTNGFKLTPDPSNPSQAFDGDHGTPIFTQPETQLVAPSTNIFSLEGKGKSVRLLDNVERRRAWLAS</sequence>
<accession>A0AAV1IDP8</accession>
<proteinExistence type="predicted"/>
<dbReference type="InterPro" id="IPR036298">
    <property type="entry name" value="Chalcone_isomerase_sf"/>
</dbReference>
<organism evidence="2 3">
    <name type="scientific">Coccomyxa viridis</name>
    <dbReference type="NCBI Taxonomy" id="1274662"/>
    <lineage>
        <taxon>Eukaryota</taxon>
        <taxon>Viridiplantae</taxon>
        <taxon>Chlorophyta</taxon>
        <taxon>core chlorophytes</taxon>
        <taxon>Trebouxiophyceae</taxon>
        <taxon>Trebouxiophyceae incertae sedis</taxon>
        <taxon>Coccomyxaceae</taxon>
        <taxon>Coccomyxa</taxon>
    </lineage>
</organism>